<keyword evidence="1" id="KW-0521">NADP</keyword>
<dbReference type="GeneID" id="27671453"/>
<keyword evidence="2" id="KW-0560">Oxidoreductase</keyword>
<evidence type="ECO:0000313" key="4">
    <source>
        <dbReference type="EMBL" id="KJR85127.1"/>
    </source>
</evidence>
<dbReference type="Gene3D" id="3.40.50.720">
    <property type="entry name" value="NAD(P)-binding Rossmann-like Domain"/>
    <property type="match status" value="1"/>
</dbReference>
<dbReference type="GO" id="GO:0016491">
    <property type="term" value="F:oxidoreductase activity"/>
    <property type="evidence" value="ECO:0007669"/>
    <property type="project" value="UniProtKB-KW"/>
</dbReference>
<dbReference type="InterPro" id="IPR036291">
    <property type="entry name" value="NAD(P)-bd_dom_sf"/>
</dbReference>
<evidence type="ECO:0000256" key="2">
    <source>
        <dbReference type="ARBA" id="ARBA00023002"/>
    </source>
</evidence>
<reference evidence="4 5" key="2">
    <citation type="journal article" date="2015" name="Eukaryot. Cell">
        <title>Asexual propagation of a virulent clone complex in a human and feline outbreak of sporotrichosis.</title>
        <authorList>
            <person name="Teixeira Mde M."/>
            <person name="Rodrigues A.M."/>
            <person name="Tsui C.K."/>
            <person name="de Almeida L.G."/>
            <person name="Van Diepeningen A.D."/>
            <person name="van den Ende B.G."/>
            <person name="Fernandes G.F."/>
            <person name="Kano R."/>
            <person name="Hamelin R.C."/>
            <person name="Lopes-Bezerra L.M."/>
            <person name="Vasconcelos A.T."/>
            <person name="de Hoog S."/>
            <person name="de Camargo Z.P."/>
            <person name="Felipe M.S."/>
        </authorList>
    </citation>
    <scope>NUCLEOTIDE SEQUENCE [LARGE SCALE GENOMIC DNA]</scope>
    <source>
        <strain evidence="4 5">1099-18</strain>
    </source>
</reference>
<proteinExistence type="predicted"/>
<evidence type="ECO:0000313" key="5">
    <source>
        <dbReference type="Proteomes" id="UP000033710"/>
    </source>
</evidence>
<dbReference type="Proteomes" id="UP000033710">
    <property type="component" value="Unassembled WGS sequence"/>
</dbReference>
<dbReference type="InterPro" id="IPR051609">
    <property type="entry name" value="NmrA/Isoflavone_reductase-like"/>
</dbReference>
<dbReference type="OrthoDB" id="419598at2759"/>
<organism evidence="4 5">
    <name type="scientific">Sporothrix schenckii 1099-18</name>
    <dbReference type="NCBI Taxonomy" id="1397361"/>
    <lineage>
        <taxon>Eukaryota</taxon>
        <taxon>Fungi</taxon>
        <taxon>Dikarya</taxon>
        <taxon>Ascomycota</taxon>
        <taxon>Pezizomycotina</taxon>
        <taxon>Sordariomycetes</taxon>
        <taxon>Sordariomycetidae</taxon>
        <taxon>Ophiostomatales</taxon>
        <taxon>Ophiostomataceae</taxon>
        <taxon>Sporothrix</taxon>
    </lineage>
</organism>
<comment type="caution">
    <text evidence="4">The sequence shown here is derived from an EMBL/GenBank/DDBJ whole genome shotgun (WGS) entry which is preliminary data.</text>
</comment>
<feature type="domain" description="NmrA-like" evidence="3">
    <location>
        <begin position="6"/>
        <end position="259"/>
    </location>
</feature>
<dbReference type="PANTHER" id="PTHR47706:SF11">
    <property type="entry name" value="ISOFLAVONE REDUCTASE FAMILY PROTEIN (AFU_ORTHOLOGUE AFUA_1G12510)"/>
    <property type="match status" value="1"/>
</dbReference>
<dbReference type="PANTHER" id="PTHR47706">
    <property type="entry name" value="NMRA-LIKE FAMILY PROTEIN"/>
    <property type="match status" value="1"/>
</dbReference>
<dbReference type="Gene3D" id="3.90.25.10">
    <property type="entry name" value="UDP-galactose 4-epimerase, domain 1"/>
    <property type="match status" value="1"/>
</dbReference>
<dbReference type="EMBL" id="AXCR01000007">
    <property type="protein sequence ID" value="KJR85127.1"/>
    <property type="molecule type" value="Genomic_DNA"/>
</dbReference>
<gene>
    <name evidence="4" type="ORF">SPSK_09604</name>
</gene>
<accession>A0A0F2M669</accession>
<dbReference type="Pfam" id="PF05368">
    <property type="entry name" value="NmrA"/>
    <property type="match status" value="1"/>
</dbReference>
<dbReference type="AlphaFoldDB" id="A0A0F2M669"/>
<dbReference type="InterPro" id="IPR008030">
    <property type="entry name" value="NmrA-like"/>
</dbReference>
<name>A0A0F2M669_SPOSC</name>
<sequence length="317" mass="34439">MSFAPSRLLIFGATGAIGKYITEAVLAAKPAFSHVSIFTSTNTATTKPELLSRWKASGVPLSVVVGDVTSADDVANAYKSEKPDTVISALGRGALHVQTKLVELAEASESVKWLFPSEYGTDIEHNAKSPNEKPHQNKLALRKYIRENVKKLHVTYLVTGPYFDMWVASPSDPKLGRFDAANKQAYVIEDGEGKIGFCTMLDVGKFLVAALRHPQESFGKALKVQSFVVTPNEVVAEYEKQTGGDKWQVTKVPLAELKALEEKAWADAIPTATPYTLRRIWAEGGTLYEKNDNELIGIGPNDTDSLATAVGRALASN</sequence>
<protein>
    <submittedName>
        <fullName evidence="4">Isoflavone reductase family protein</fullName>
    </submittedName>
</protein>
<dbReference type="KEGG" id="ssck:SPSK_09604"/>
<dbReference type="RefSeq" id="XP_016587803.1">
    <property type="nucleotide sequence ID" value="XM_016736176.1"/>
</dbReference>
<evidence type="ECO:0000259" key="3">
    <source>
        <dbReference type="Pfam" id="PF05368"/>
    </source>
</evidence>
<dbReference type="SUPFAM" id="SSF51735">
    <property type="entry name" value="NAD(P)-binding Rossmann-fold domains"/>
    <property type="match status" value="1"/>
</dbReference>
<dbReference type="VEuPathDB" id="FungiDB:SPSK_09604"/>
<reference evidence="4 5" key="1">
    <citation type="journal article" date="2014" name="BMC Genomics">
        <title>Comparative genomics of the major fungal agents of human and animal Sporotrichosis: Sporothrix schenckii and Sporothrix brasiliensis.</title>
        <authorList>
            <person name="Teixeira M.M."/>
            <person name="de Almeida L.G."/>
            <person name="Kubitschek-Barreira P."/>
            <person name="Alves F.L."/>
            <person name="Kioshima E.S."/>
            <person name="Abadio A.K."/>
            <person name="Fernandes L."/>
            <person name="Derengowski L.S."/>
            <person name="Ferreira K.S."/>
            <person name="Souza R.C."/>
            <person name="Ruiz J.C."/>
            <person name="de Andrade N.C."/>
            <person name="Paes H.C."/>
            <person name="Nicola A.M."/>
            <person name="Albuquerque P."/>
            <person name="Gerber A.L."/>
            <person name="Martins V.P."/>
            <person name="Peconick L.D."/>
            <person name="Neto A.V."/>
            <person name="Chaucanez C.B."/>
            <person name="Silva P.A."/>
            <person name="Cunha O.L."/>
            <person name="de Oliveira F.F."/>
            <person name="dos Santos T.C."/>
            <person name="Barros A.L."/>
            <person name="Soares M.A."/>
            <person name="de Oliveira L.M."/>
            <person name="Marini M.M."/>
            <person name="Villalobos-Duno H."/>
            <person name="Cunha M.M."/>
            <person name="de Hoog S."/>
            <person name="da Silveira J.F."/>
            <person name="Henrissat B."/>
            <person name="Nino-Vega G.A."/>
            <person name="Cisalpino P.S."/>
            <person name="Mora-Montes H.M."/>
            <person name="Almeida S.R."/>
            <person name="Stajich J.E."/>
            <person name="Lopes-Bezerra L.M."/>
            <person name="Vasconcelos A.T."/>
            <person name="Felipe M.S."/>
        </authorList>
    </citation>
    <scope>NUCLEOTIDE SEQUENCE [LARGE SCALE GENOMIC DNA]</scope>
    <source>
        <strain evidence="4 5">1099-18</strain>
    </source>
</reference>
<evidence type="ECO:0000256" key="1">
    <source>
        <dbReference type="ARBA" id="ARBA00022857"/>
    </source>
</evidence>